<protein>
    <submittedName>
        <fullName evidence="3">Complex I NDUFA9 subunit family protein</fullName>
    </submittedName>
</protein>
<keyword evidence="1" id="KW-0472">Membrane</keyword>
<evidence type="ECO:0000313" key="4">
    <source>
        <dbReference type="Proteomes" id="UP001500631"/>
    </source>
</evidence>
<dbReference type="Proteomes" id="UP001500631">
    <property type="component" value="Unassembled WGS sequence"/>
</dbReference>
<dbReference type="PANTHER" id="PTHR12126">
    <property type="entry name" value="NADH-UBIQUINONE OXIDOREDUCTASE 39 KDA SUBUNIT-RELATED"/>
    <property type="match status" value="1"/>
</dbReference>
<keyword evidence="1" id="KW-1133">Transmembrane helix</keyword>
<keyword evidence="4" id="KW-1185">Reference proteome</keyword>
<dbReference type="InterPro" id="IPR001509">
    <property type="entry name" value="Epimerase_deHydtase"/>
</dbReference>
<dbReference type="Pfam" id="PF01370">
    <property type="entry name" value="Epimerase"/>
    <property type="match status" value="1"/>
</dbReference>
<evidence type="ECO:0000259" key="2">
    <source>
        <dbReference type="Pfam" id="PF01370"/>
    </source>
</evidence>
<feature type="transmembrane region" description="Helical" evidence="1">
    <location>
        <begin position="237"/>
        <end position="255"/>
    </location>
</feature>
<keyword evidence="1" id="KW-0812">Transmembrane</keyword>
<sequence length="317" mass="36301">MSKIIILGGSGYVGSHIISRLARDKNNSIIVFSRNKNPQVDTKQCQFVKFKTYPKTDAEMLYHIHDADIMINLMGTMDGNRKRATKAHVELVKHYAELAKQTNIKHFVHMSALGVSEKGGSVYFDTKWQGEVTLKETLKDSDIKVSILRPSFMFGHRAPSIDNLVRLINKCPIFMLPGAFTKFQPVYIDDVTHAVVNILQTQETHEQTYDLVGPEVMTFLEMIRDVMRYSQLCRKKVIAMPGFFAYMLALTTGWFPKAPFTMNQYNSLKVDSISDTNNLPQLNIEPQSFQSVMSFEYKYGLQDRYENDRMTAGRNII</sequence>
<dbReference type="RefSeq" id="WP_077926781.1">
    <property type="nucleotide sequence ID" value="NZ_BAABKE010000009.1"/>
</dbReference>
<dbReference type="EMBL" id="BAABKE010000009">
    <property type="protein sequence ID" value="GAA5103625.1"/>
    <property type="molecule type" value="Genomic_DNA"/>
</dbReference>
<feature type="domain" description="NAD-dependent epimerase/dehydratase" evidence="2">
    <location>
        <begin position="4"/>
        <end position="206"/>
    </location>
</feature>
<gene>
    <name evidence="3" type="ORF">GCM10023338_22410</name>
</gene>
<organism evidence="3 4">
    <name type="scientific">Wohlfahrtiimonas larvae</name>
    <dbReference type="NCBI Taxonomy" id="1157986"/>
    <lineage>
        <taxon>Bacteria</taxon>
        <taxon>Pseudomonadati</taxon>
        <taxon>Pseudomonadota</taxon>
        <taxon>Gammaproteobacteria</taxon>
        <taxon>Cardiobacteriales</taxon>
        <taxon>Ignatzschineriaceae</taxon>
        <taxon>Wohlfahrtiimonas</taxon>
    </lineage>
</organism>
<evidence type="ECO:0000313" key="3">
    <source>
        <dbReference type="EMBL" id="GAA5103625.1"/>
    </source>
</evidence>
<comment type="caution">
    <text evidence="3">The sequence shown here is derived from an EMBL/GenBank/DDBJ whole genome shotgun (WGS) entry which is preliminary data.</text>
</comment>
<accession>A0ABP9MWX4</accession>
<dbReference type="InterPro" id="IPR036291">
    <property type="entry name" value="NAD(P)-bd_dom_sf"/>
</dbReference>
<reference evidence="4" key="1">
    <citation type="journal article" date="2019" name="Int. J. Syst. Evol. Microbiol.">
        <title>The Global Catalogue of Microorganisms (GCM) 10K type strain sequencing project: providing services to taxonomists for standard genome sequencing and annotation.</title>
        <authorList>
            <consortium name="The Broad Institute Genomics Platform"/>
            <consortium name="The Broad Institute Genome Sequencing Center for Infectious Disease"/>
            <person name="Wu L."/>
            <person name="Ma J."/>
        </authorList>
    </citation>
    <scope>NUCLEOTIDE SEQUENCE [LARGE SCALE GENOMIC DNA]</scope>
    <source>
        <strain evidence="4">JCM 18424</strain>
    </source>
</reference>
<evidence type="ECO:0000256" key="1">
    <source>
        <dbReference type="SAM" id="Phobius"/>
    </source>
</evidence>
<dbReference type="Gene3D" id="3.40.50.720">
    <property type="entry name" value="NAD(P)-binding Rossmann-like Domain"/>
    <property type="match status" value="1"/>
</dbReference>
<dbReference type="SUPFAM" id="SSF51735">
    <property type="entry name" value="NAD(P)-binding Rossmann-fold domains"/>
    <property type="match status" value="1"/>
</dbReference>
<name>A0ABP9MWX4_9GAMM</name>
<dbReference type="InterPro" id="IPR051207">
    <property type="entry name" value="ComplexI_NDUFA9_subunit"/>
</dbReference>
<dbReference type="PANTHER" id="PTHR12126:SF11">
    <property type="entry name" value="NADH DEHYDROGENASE [UBIQUINONE] 1 ALPHA SUBCOMPLEX SUBUNIT 9, MITOCHONDRIAL"/>
    <property type="match status" value="1"/>
</dbReference>
<proteinExistence type="predicted"/>